<reference evidence="1 2" key="1">
    <citation type="journal article" date="2020" name="J Geophys Res Biogeosci">
        <title>Magnetotaxis as an Adaptation to Enable Bacterial Shuttling of Microbial Sulfur and Sulfur Cycling Across Aquatic Oxic#Anoxic Interfaces.</title>
        <authorList>
            <person name="Li J."/>
            <person name="Liu P."/>
            <person name="Wang J."/>
            <person name="Roberts A.P."/>
            <person name="Pan Y."/>
        </authorList>
    </citation>
    <scope>NUCLEOTIDE SEQUENCE [LARGE SCALE GENOMIC DNA]</scope>
    <source>
        <strain evidence="1 2">MYR-1_YQ</strain>
    </source>
</reference>
<organism evidence="1 2">
    <name type="scientific">Candidatus Magnetobacterium casense</name>
    <dbReference type="NCBI Taxonomy" id="1455061"/>
    <lineage>
        <taxon>Bacteria</taxon>
        <taxon>Pseudomonadati</taxon>
        <taxon>Nitrospirota</taxon>
        <taxon>Thermodesulfovibrionia</taxon>
        <taxon>Thermodesulfovibrionales</taxon>
        <taxon>Candidatus Magnetobacteriaceae</taxon>
        <taxon>Candidatus Magnetobacterium</taxon>
    </lineage>
</organism>
<protein>
    <submittedName>
        <fullName evidence="1">Uncharacterized protein</fullName>
    </submittedName>
</protein>
<keyword evidence="2" id="KW-1185">Reference proteome</keyword>
<dbReference type="EMBL" id="JABXWD010000787">
    <property type="protein sequence ID" value="MBV6343750.1"/>
    <property type="molecule type" value="Genomic_DNA"/>
</dbReference>
<dbReference type="RefSeq" id="WP_218254364.1">
    <property type="nucleotide sequence ID" value="NZ_JABXWD010000787.1"/>
</dbReference>
<name>A0ABS6S503_9BACT</name>
<proteinExistence type="predicted"/>
<comment type="caution">
    <text evidence="1">The sequence shown here is derived from an EMBL/GenBank/DDBJ whole genome shotgun (WGS) entry which is preliminary data.</text>
</comment>
<gene>
    <name evidence="1" type="ORF">HWQ67_19465</name>
</gene>
<accession>A0ABS6S503</accession>
<evidence type="ECO:0000313" key="1">
    <source>
        <dbReference type="EMBL" id="MBV6343750.1"/>
    </source>
</evidence>
<dbReference type="Proteomes" id="UP001196980">
    <property type="component" value="Unassembled WGS sequence"/>
</dbReference>
<sequence length="122" mass="13671">MTDFVQIVSTQDAAFVARWFQESGGVYLWHSLNLSDPGKTWITPLDGKKPHWSASDPWEITDPGVIGVTTYTEVKRFHVALRRGSQGLSLKLTDASCERLRKAMAKAGDGAIYEFDYFTQEA</sequence>
<evidence type="ECO:0000313" key="2">
    <source>
        <dbReference type="Proteomes" id="UP001196980"/>
    </source>
</evidence>